<dbReference type="Gene3D" id="3.90.320.10">
    <property type="match status" value="1"/>
</dbReference>
<dbReference type="Pfam" id="PF12705">
    <property type="entry name" value="PDDEXK_1"/>
    <property type="match status" value="1"/>
</dbReference>
<comment type="catalytic activity">
    <reaction evidence="11">
        <text>Couples ATP hydrolysis with the unwinding of duplex DNA by translocating in the 3'-5' direction.</text>
        <dbReference type="EC" id="5.6.2.4"/>
    </reaction>
</comment>
<keyword evidence="4 15" id="KW-0378">Hydrolase</keyword>
<evidence type="ECO:0000256" key="5">
    <source>
        <dbReference type="ARBA" id="ARBA00022806"/>
    </source>
</evidence>
<name>A0A5D3WN45_9BACT</name>
<comment type="catalytic activity">
    <reaction evidence="14">
        <text>ATP + H2O = ADP + phosphate + H(+)</text>
        <dbReference type="Rhea" id="RHEA:13065"/>
        <dbReference type="ChEBI" id="CHEBI:15377"/>
        <dbReference type="ChEBI" id="CHEBI:15378"/>
        <dbReference type="ChEBI" id="CHEBI:30616"/>
        <dbReference type="ChEBI" id="CHEBI:43474"/>
        <dbReference type="ChEBI" id="CHEBI:456216"/>
        <dbReference type="EC" id="5.6.2.4"/>
    </reaction>
</comment>
<evidence type="ECO:0000313" key="20">
    <source>
        <dbReference type="Proteomes" id="UP000324159"/>
    </source>
</evidence>
<evidence type="ECO:0000256" key="2">
    <source>
        <dbReference type="ARBA" id="ARBA00022741"/>
    </source>
</evidence>
<evidence type="ECO:0000256" key="14">
    <source>
        <dbReference type="ARBA" id="ARBA00048988"/>
    </source>
</evidence>
<evidence type="ECO:0000313" key="19">
    <source>
        <dbReference type="EMBL" id="TYP00291.1"/>
    </source>
</evidence>
<evidence type="ECO:0000256" key="3">
    <source>
        <dbReference type="ARBA" id="ARBA00022763"/>
    </source>
</evidence>
<dbReference type="Proteomes" id="UP000324159">
    <property type="component" value="Unassembled WGS sequence"/>
</dbReference>
<evidence type="ECO:0000256" key="12">
    <source>
        <dbReference type="ARBA" id="ARBA00034808"/>
    </source>
</evidence>
<organism evidence="19 20">
    <name type="scientific">Geothermobacter ehrlichii</name>
    <dbReference type="NCBI Taxonomy" id="213224"/>
    <lineage>
        <taxon>Bacteria</taxon>
        <taxon>Pseudomonadati</taxon>
        <taxon>Thermodesulfobacteriota</taxon>
        <taxon>Desulfuromonadia</taxon>
        <taxon>Desulfuromonadales</taxon>
        <taxon>Geothermobacteraceae</taxon>
        <taxon>Geothermobacter</taxon>
    </lineage>
</organism>
<keyword evidence="7 15" id="KW-0067">ATP-binding</keyword>
<evidence type="ECO:0000256" key="9">
    <source>
        <dbReference type="ARBA" id="ARBA00023204"/>
    </source>
</evidence>
<keyword evidence="20" id="KW-1185">Reference proteome</keyword>
<evidence type="ECO:0000259" key="17">
    <source>
        <dbReference type="PROSITE" id="PS51198"/>
    </source>
</evidence>
<dbReference type="Pfam" id="PF00580">
    <property type="entry name" value="UvrD-helicase"/>
    <property type="match status" value="2"/>
</dbReference>
<evidence type="ECO:0000256" key="11">
    <source>
        <dbReference type="ARBA" id="ARBA00034617"/>
    </source>
</evidence>
<feature type="domain" description="UvrD-like helicase ATP-binding" evidence="17">
    <location>
        <begin position="11"/>
        <end position="496"/>
    </location>
</feature>
<gene>
    <name evidence="19" type="ORF">EDC39_101454</name>
</gene>
<feature type="binding site" evidence="15">
    <location>
        <begin position="32"/>
        <end position="39"/>
    </location>
    <ligand>
        <name>ATP</name>
        <dbReference type="ChEBI" id="CHEBI:30616"/>
    </ligand>
</feature>
<keyword evidence="2 15" id="KW-0547">Nucleotide-binding</keyword>
<dbReference type="PROSITE" id="PS51198">
    <property type="entry name" value="UVRD_HELICASE_ATP_BIND"/>
    <property type="match status" value="1"/>
</dbReference>
<dbReference type="SUPFAM" id="SSF52540">
    <property type="entry name" value="P-loop containing nucleoside triphosphate hydrolases"/>
    <property type="match status" value="1"/>
</dbReference>
<dbReference type="RefSeq" id="WP_148894485.1">
    <property type="nucleotide sequence ID" value="NZ_VNIB01000001.1"/>
</dbReference>
<dbReference type="PANTHER" id="PTHR11070">
    <property type="entry name" value="UVRD / RECB / PCRA DNA HELICASE FAMILY MEMBER"/>
    <property type="match status" value="1"/>
</dbReference>
<dbReference type="Gene3D" id="3.40.50.300">
    <property type="entry name" value="P-loop containing nucleotide triphosphate hydrolases"/>
    <property type="match status" value="4"/>
</dbReference>
<keyword evidence="10" id="KW-0413">Isomerase</keyword>
<dbReference type="Gene3D" id="1.10.486.10">
    <property type="entry name" value="PCRA, domain 4"/>
    <property type="match status" value="1"/>
</dbReference>
<dbReference type="AlphaFoldDB" id="A0A5D3WN45"/>
<dbReference type="GO" id="GO:0003677">
    <property type="term" value="F:DNA binding"/>
    <property type="evidence" value="ECO:0007669"/>
    <property type="project" value="UniProtKB-KW"/>
</dbReference>
<dbReference type="InterPro" id="IPR027417">
    <property type="entry name" value="P-loop_NTPase"/>
</dbReference>
<dbReference type="GO" id="GO:0005829">
    <property type="term" value="C:cytosol"/>
    <property type="evidence" value="ECO:0007669"/>
    <property type="project" value="TreeGrafter"/>
</dbReference>
<evidence type="ECO:0000256" key="8">
    <source>
        <dbReference type="ARBA" id="ARBA00023125"/>
    </source>
</evidence>
<dbReference type="GO" id="GO:0004527">
    <property type="term" value="F:exonuclease activity"/>
    <property type="evidence" value="ECO:0007669"/>
    <property type="project" value="UniProtKB-KW"/>
</dbReference>
<evidence type="ECO:0000256" key="1">
    <source>
        <dbReference type="ARBA" id="ARBA00022722"/>
    </source>
</evidence>
<accession>A0A5D3WN45</accession>
<dbReference type="EC" id="5.6.2.4" evidence="12"/>
<dbReference type="GO" id="GO:0043138">
    <property type="term" value="F:3'-5' DNA helicase activity"/>
    <property type="evidence" value="ECO:0007669"/>
    <property type="project" value="UniProtKB-EC"/>
</dbReference>
<sequence length="1126" mass="127287">MTDAQMLPSVRPPDAGEREAALDPTRSFIVQAPAGSGKTELLSQRLLRLLAVVDQPEEILAITFTRKAAEEMKGRVLLALGEAASGVDTPGEEHRRRTMELARAALARDREGGWNLLDNPSRLRLTTIDSFCAFLTRRMPWLSRFGGQPQVTDFPDDLYREAVDRLLARLDGQGPEADAVACLLDHLDNRLGLIRDMLVDMLARRDQWLRTVLGKRHEQARQQLETNLRACCLGLLRRLEQALAPWRDELLDLARYAAGNLAGQDDSPLAGLPDRLEDAGTVEARFALWDRLLKLLLTAQGQVRKSVDRRLGFPAGREGAEAKGRMQALLASLAVNDEAQAAMLAYRDRPESRYPDAGWIMLDALVELLPLAVVELLEVFRLTGQVDFVEIAGAALRALGDEEHPEELLLQLDSRIRHILVDEFQDTSIIQFELLRRLTAGWSGSDGRTLFLVGDPMQSIYRFRQAEVSLFLQVCQRGFGMIRPQLLQLSANFRSQQGIVDWVNDTFSLAFPAREDSLRCAIPYRRAVASRPDDGGEAVSLEVQTESDGRREAERIVELVRAYRTSRPEWTVAVLARARSHLSEIVALLKSEGIRFQGQDLDSLAERQSILDLRSLTRALLHPADRISWLALLRAPWCGLTLNDLEAVIAGDRTRSVWELLDEGGHQRELFSRLSEEGHRRWQRIRPSLERALELRGRVPLRRLIEATWLALGGPACVPATELPDTERFFELLDEFDHGGDLRDFDRFDRRLGQLFASPDPGADGRLQLMTIHKAKGLEFDVVILPGLGRTTQSSARPLLNWLDHPDFGLLLASVRRADDPDPDRTYEAIQRIQQDRDREEITRLAYVAATRAKRRLHLFGQVREDGKGELRPAAGSFLERIWPAVAGQARVMETTGTPVTEEPAGNLLWRLPADWRLPQLAPALDTRVATGQLPSDSGDNEPVGVLKISLRAMEWRIVGNLVHQLLERLPDRRPSRKELAAMVPRWEELLVQGGIPWHRRRDAAVRVLRAMENVCHGRHWSRLFGDVSEVQVELALHGMVDGRLQHAAVDRSFVDSDGCRWVVDFKTSEPDRGESLDDFLAREADRYRRQLALYLALIRLYDERRRARAALYFPMIDHLLELDHV</sequence>
<dbReference type="InterPro" id="IPR000212">
    <property type="entry name" value="DNA_helicase_UvrD/REP"/>
</dbReference>
<dbReference type="InterPro" id="IPR014016">
    <property type="entry name" value="UvrD-like_ATP-bd"/>
</dbReference>
<evidence type="ECO:0000256" key="13">
    <source>
        <dbReference type="ARBA" id="ARBA00034923"/>
    </source>
</evidence>
<feature type="domain" description="UvrD-like helicase C-terminal" evidence="18">
    <location>
        <begin position="497"/>
        <end position="777"/>
    </location>
</feature>
<dbReference type="PANTHER" id="PTHR11070:SF2">
    <property type="entry name" value="ATP-DEPENDENT DNA HELICASE SRS2"/>
    <property type="match status" value="1"/>
</dbReference>
<dbReference type="InterPro" id="IPR014017">
    <property type="entry name" value="DNA_helicase_UvrD-like_C"/>
</dbReference>
<dbReference type="GO" id="GO:0033202">
    <property type="term" value="C:DNA helicase complex"/>
    <property type="evidence" value="ECO:0007669"/>
    <property type="project" value="TreeGrafter"/>
</dbReference>
<evidence type="ECO:0000256" key="4">
    <source>
        <dbReference type="ARBA" id="ARBA00022801"/>
    </source>
</evidence>
<protein>
    <recommendedName>
        <fullName evidence="12">DNA 3'-5' helicase</fullName>
        <ecNumber evidence="12">5.6.2.4</ecNumber>
    </recommendedName>
    <alternativeName>
        <fullName evidence="13">DNA 3'-5' helicase II</fullName>
    </alternativeName>
</protein>
<evidence type="ECO:0000256" key="15">
    <source>
        <dbReference type="PROSITE-ProRule" id="PRU00560"/>
    </source>
</evidence>
<comment type="caution">
    <text evidence="19">The sequence shown here is derived from an EMBL/GenBank/DDBJ whole genome shotgun (WGS) entry which is preliminary data.</text>
</comment>
<dbReference type="GO" id="GO:0000725">
    <property type="term" value="P:recombinational repair"/>
    <property type="evidence" value="ECO:0007669"/>
    <property type="project" value="TreeGrafter"/>
</dbReference>
<feature type="region of interest" description="Disordered" evidence="16">
    <location>
        <begin position="1"/>
        <end position="23"/>
    </location>
</feature>
<dbReference type="PROSITE" id="PS51217">
    <property type="entry name" value="UVRD_HELICASE_CTER"/>
    <property type="match status" value="1"/>
</dbReference>
<reference evidence="19 20" key="1">
    <citation type="submission" date="2019-07" db="EMBL/GenBank/DDBJ databases">
        <title>Genomic Encyclopedia of Type Strains, Phase IV (KMG-IV): sequencing the most valuable type-strain genomes for metagenomic binning, comparative biology and taxonomic classification.</title>
        <authorList>
            <person name="Goeker M."/>
        </authorList>
    </citation>
    <scope>NUCLEOTIDE SEQUENCE [LARGE SCALE GENOMIC DNA]</scope>
    <source>
        <strain evidence="19 20">SS015</strain>
    </source>
</reference>
<evidence type="ECO:0000256" key="7">
    <source>
        <dbReference type="ARBA" id="ARBA00022840"/>
    </source>
</evidence>
<dbReference type="InterPro" id="IPR038726">
    <property type="entry name" value="PDDEXK_AddAB-type"/>
</dbReference>
<keyword evidence="6 19" id="KW-0269">Exonuclease</keyword>
<evidence type="ECO:0000256" key="16">
    <source>
        <dbReference type="SAM" id="MobiDB-lite"/>
    </source>
</evidence>
<dbReference type="OrthoDB" id="9810135at2"/>
<evidence type="ECO:0000259" key="18">
    <source>
        <dbReference type="PROSITE" id="PS51217"/>
    </source>
</evidence>
<dbReference type="Pfam" id="PF13361">
    <property type="entry name" value="UvrD_C"/>
    <property type="match status" value="2"/>
</dbReference>
<dbReference type="EMBL" id="VNIB01000001">
    <property type="protein sequence ID" value="TYP00291.1"/>
    <property type="molecule type" value="Genomic_DNA"/>
</dbReference>
<dbReference type="InterPro" id="IPR011604">
    <property type="entry name" value="PDDEXK-like_dom_sf"/>
</dbReference>
<keyword evidence="9" id="KW-0234">DNA repair</keyword>
<evidence type="ECO:0000256" key="10">
    <source>
        <dbReference type="ARBA" id="ARBA00023235"/>
    </source>
</evidence>
<evidence type="ECO:0000256" key="6">
    <source>
        <dbReference type="ARBA" id="ARBA00022839"/>
    </source>
</evidence>
<keyword evidence="3" id="KW-0227">DNA damage</keyword>
<keyword evidence="1" id="KW-0540">Nuclease</keyword>
<keyword evidence="5 15" id="KW-0347">Helicase</keyword>
<dbReference type="GO" id="GO:0005524">
    <property type="term" value="F:ATP binding"/>
    <property type="evidence" value="ECO:0007669"/>
    <property type="project" value="UniProtKB-UniRule"/>
</dbReference>
<keyword evidence="8" id="KW-0238">DNA-binding</keyword>
<proteinExistence type="predicted"/>